<dbReference type="EMBL" id="RCBY01000121">
    <property type="protein sequence ID" value="RQH35923.1"/>
    <property type="molecule type" value="Genomic_DNA"/>
</dbReference>
<dbReference type="InterPro" id="IPR049712">
    <property type="entry name" value="Poly_export"/>
</dbReference>
<comment type="caution">
    <text evidence="5">The sequence shown here is derived from an EMBL/GenBank/DDBJ whole genome shotgun (WGS) entry which is preliminary data.</text>
</comment>
<evidence type="ECO:0000256" key="2">
    <source>
        <dbReference type="SAM" id="MobiDB-lite"/>
    </source>
</evidence>
<dbReference type="PROSITE" id="PS51257">
    <property type="entry name" value="PROKAR_LIPOPROTEIN"/>
    <property type="match status" value="1"/>
</dbReference>
<sequence length="394" mass="42793">MRQNKSRYWEDDILLIISLSKNLSYGIIVLLSSCWGLAYSAQAQPLSQKFQKAPANSTLPKLTESWPEGTEAKPPLLPPAPEPISIPEPETPLPDSTAYTLGGGDRIQIDIFNIPEYSGKNGQHQVQIDGTLNLPLVGNVLVEGKTLDEAKELIQEKYSEYLQISIVNLNLLAARPLKIAIAGEVQHPGSYTISPIVDGGEDTQSGTQLPTVTKALQVAGGVTTSADVRQIKIRRTQLNAPEQVISINLWELLQDGNLRQDIPLRDGDTLFVPSITEVNPVESSQLVNANFAGTNTQPLNIAVVGEVARPGPYILETGIDQSQLSATEENSDSTEADNNISSSQNTNLHTVTKAIKMAGGITPSADIRQIMVRRLTRAGTEQVIKVDLWQLLLL</sequence>
<evidence type="ECO:0000313" key="5">
    <source>
        <dbReference type="EMBL" id="RQH35923.1"/>
    </source>
</evidence>
<keyword evidence="1" id="KW-0732">Signal</keyword>
<feature type="region of interest" description="Disordered" evidence="2">
    <location>
        <begin position="59"/>
        <end position="82"/>
    </location>
</feature>
<dbReference type="Gene3D" id="3.30.1950.10">
    <property type="entry name" value="wza like domain"/>
    <property type="match status" value="1"/>
</dbReference>
<evidence type="ECO:0000313" key="6">
    <source>
        <dbReference type="Proteomes" id="UP000269154"/>
    </source>
</evidence>
<dbReference type="OrthoDB" id="9793939at2"/>
<dbReference type="PANTHER" id="PTHR33619">
    <property type="entry name" value="POLYSACCHARIDE EXPORT PROTEIN GFCE-RELATED"/>
    <property type="match status" value="1"/>
</dbReference>
<accession>A0A3N6P6N2</accession>
<dbReference type="PANTHER" id="PTHR33619:SF3">
    <property type="entry name" value="POLYSACCHARIDE EXPORT PROTEIN GFCE-RELATED"/>
    <property type="match status" value="1"/>
</dbReference>
<dbReference type="InterPro" id="IPR003715">
    <property type="entry name" value="Poly_export_N"/>
</dbReference>
<dbReference type="Gene3D" id="3.10.560.10">
    <property type="entry name" value="Outer membrane lipoprotein wza domain like"/>
    <property type="match status" value="2"/>
</dbReference>
<protein>
    <submittedName>
        <fullName evidence="5">Polysaccharide export protein</fullName>
    </submittedName>
</protein>
<evidence type="ECO:0000256" key="1">
    <source>
        <dbReference type="ARBA" id="ARBA00022729"/>
    </source>
</evidence>
<dbReference type="AlphaFoldDB" id="A0A3N6P6N2"/>
<feature type="domain" description="Polysaccharide export protein N-terminal" evidence="3">
    <location>
        <begin position="95"/>
        <end position="171"/>
    </location>
</feature>
<evidence type="ECO:0000259" key="3">
    <source>
        <dbReference type="Pfam" id="PF02563"/>
    </source>
</evidence>
<dbReference type="InterPro" id="IPR019554">
    <property type="entry name" value="Soluble_ligand-bd"/>
</dbReference>
<dbReference type="Proteomes" id="UP000269154">
    <property type="component" value="Unassembled WGS sequence"/>
</dbReference>
<dbReference type="GO" id="GO:0015159">
    <property type="term" value="F:polysaccharide transmembrane transporter activity"/>
    <property type="evidence" value="ECO:0007669"/>
    <property type="project" value="InterPro"/>
</dbReference>
<name>A0A3N6P6N2_9CYAN</name>
<evidence type="ECO:0000259" key="4">
    <source>
        <dbReference type="Pfam" id="PF10531"/>
    </source>
</evidence>
<reference evidence="5 6" key="1">
    <citation type="journal article" date="2018" name="ACS Chem. Biol.">
        <title>Ketoreductase domain dysfunction expands chemodiversity: malyngamide biosynthesis in the cyanobacterium Okeania hirsuta.</title>
        <authorList>
            <person name="Moss N.A."/>
            <person name="Leao T."/>
            <person name="Rankin M."/>
            <person name="McCullough T.M."/>
            <person name="Qu P."/>
            <person name="Korobeynikov A."/>
            <person name="Smith J.L."/>
            <person name="Gerwick L."/>
            <person name="Gerwick W.H."/>
        </authorList>
    </citation>
    <scope>NUCLEOTIDE SEQUENCE [LARGE SCALE GENOMIC DNA]</scope>
    <source>
        <strain evidence="5 6">PAB10Feb10-1</strain>
    </source>
</reference>
<gene>
    <name evidence="5" type="ORF">D5R40_19610</name>
</gene>
<dbReference type="Pfam" id="PF02563">
    <property type="entry name" value="Poly_export"/>
    <property type="match status" value="1"/>
</dbReference>
<dbReference type="Pfam" id="PF10531">
    <property type="entry name" value="SLBB"/>
    <property type="match status" value="1"/>
</dbReference>
<feature type="domain" description="Soluble ligand binding" evidence="4">
    <location>
        <begin position="350"/>
        <end position="384"/>
    </location>
</feature>
<keyword evidence="6" id="KW-1185">Reference proteome</keyword>
<organism evidence="5 6">
    <name type="scientific">Okeania hirsuta</name>
    <dbReference type="NCBI Taxonomy" id="1458930"/>
    <lineage>
        <taxon>Bacteria</taxon>
        <taxon>Bacillati</taxon>
        <taxon>Cyanobacteriota</taxon>
        <taxon>Cyanophyceae</taxon>
        <taxon>Oscillatoriophycideae</taxon>
        <taxon>Oscillatoriales</taxon>
        <taxon>Microcoleaceae</taxon>
        <taxon>Okeania</taxon>
    </lineage>
</organism>
<proteinExistence type="predicted"/>